<keyword evidence="3" id="KW-1185">Reference proteome</keyword>
<dbReference type="PROSITE" id="PS50075">
    <property type="entry name" value="CARRIER"/>
    <property type="match status" value="1"/>
</dbReference>
<dbReference type="GeneID" id="300119943"/>
<comment type="caution">
    <text evidence="2">The sequence shown here is derived from an EMBL/GenBank/DDBJ whole genome shotgun (WGS) entry which is preliminary data.</text>
</comment>
<dbReference type="Gene3D" id="1.10.1200.10">
    <property type="entry name" value="ACP-like"/>
    <property type="match status" value="1"/>
</dbReference>
<organism evidence="2 3">
    <name type="scientific">Streptomyces lavendulocolor</name>
    <dbReference type="NCBI Taxonomy" id="67316"/>
    <lineage>
        <taxon>Bacteria</taxon>
        <taxon>Bacillati</taxon>
        <taxon>Actinomycetota</taxon>
        <taxon>Actinomycetes</taxon>
        <taxon>Kitasatosporales</taxon>
        <taxon>Streptomycetaceae</taxon>
        <taxon>Streptomyces</taxon>
    </lineage>
</organism>
<name>A0ABV2W066_9ACTN</name>
<accession>A0ABV2W066</accession>
<dbReference type="InterPro" id="IPR009081">
    <property type="entry name" value="PP-bd_ACP"/>
</dbReference>
<sequence>MTQQQNAGFDASYYQEKISEIVTEELELEPGELTVSGDFIEDYDGDSLALITVVSRIEKELGVALPKEGLEELKTLGHLLDAVYAKLTEALQYA</sequence>
<feature type="domain" description="Carrier" evidence="1">
    <location>
        <begin position="12"/>
        <end position="87"/>
    </location>
</feature>
<evidence type="ECO:0000259" key="1">
    <source>
        <dbReference type="PROSITE" id="PS50075"/>
    </source>
</evidence>
<dbReference type="InterPro" id="IPR036736">
    <property type="entry name" value="ACP-like_sf"/>
</dbReference>
<reference evidence="2 3" key="1">
    <citation type="submission" date="2024-06" db="EMBL/GenBank/DDBJ databases">
        <title>The Natural Products Discovery Center: Release of the First 8490 Sequenced Strains for Exploring Actinobacteria Biosynthetic Diversity.</title>
        <authorList>
            <person name="Kalkreuter E."/>
            <person name="Kautsar S.A."/>
            <person name="Yang D."/>
            <person name="Bader C.D."/>
            <person name="Teijaro C.N."/>
            <person name="Fluegel L."/>
            <person name="Davis C.M."/>
            <person name="Simpson J.R."/>
            <person name="Lauterbach L."/>
            <person name="Steele A.D."/>
            <person name="Gui C."/>
            <person name="Meng S."/>
            <person name="Li G."/>
            <person name="Viehrig K."/>
            <person name="Ye F."/>
            <person name="Su P."/>
            <person name="Kiefer A.F."/>
            <person name="Nichols A."/>
            <person name="Cepeda A.J."/>
            <person name="Yan W."/>
            <person name="Fan B."/>
            <person name="Jiang Y."/>
            <person name="Adhikari A."/>
            <person name="Zheng C.-J."/>
            <person name="Schuster L."/>
            <person name="Cowan T.M."/>
            <person name="Smanski M.J."/>
            <person name="Chevrette M.G."/>
            <person name="De Carvalho L.P.S."/>
            <person name="Shen B."/>
        </authorList>
    </citation>
    <scope>NUCLEOTIDE SEQUENCE [LARGE SCALE GENOMIC DNA]</scope>
    <source>
        <strain evidence="2 3">NPDC006337</strain>
    </source>
</reference>
<dbReference type="Proteomes" id="UP001550378">
    <property type="component" value="Unassembled WGS sequence"/>
</dbReference>
<evidence type="ECO:0000313" key="2">
    <source>
        <dbReference type="EMBL" id="MEU0706933.1"/>
    </source>
</evidence>
<gene>
    <name evidence="2" type="ORF">ABZ508_06060</name>
</gene>
<dbReference type="EMBL" id="JBEXZR010000003">
    <property type="protein sequence ID" value="MEU0706933.1"/>
    <property type="molecule type" value="Genomic_DNA"/>
</dbReference>
<dbReference type="Pfam" id="PF00550">
    <property type="entry name" value="PP-binding"/>
    <property type="match status" value="1"/>
</dbReference>
<proteinExistence type="predicted"/>
<dbReference type="SUPFAM" id="SSF47336">
    <property type="entry name" value="ACP-like"/>
    <property type="match status" value="1"/>
</dbReference>
<evidence type="ECO:0000313" key="3">
    <source>
        <dbReference type="Proteomes" id="UP001550378"/>
    </source>
</evidence>
<dbReference type="RefSeq" id="WP_064069436.1">
    <property type="nucleotide sequence ID" value="NZ_BAAASF010000001.1"/>
</dbReference>
<protein>
    <submittedName>
        <fullName evidence="2">Acyl carrier protein</fullName>
    </submittedName>
</protein>